<name>A0ABQ5LZP1_9FIRM</name>
<keyword evidence="2" id="KW-1185">Reference proteome</keyword>
<sequence>MIQYLNYITPRFMEAQLYSLMTEIKSSLPTISTTYENDDVIIWDCKTKRKNIISFQDLPTMLTLKPDPEAAYETIIN</sequence>
<reference evidence="1 2" key="1">
    <citation type="journal article" date="2024" name="Int. J. Syst. Evol. Microbiol.">
        <title>Lacrimispora brassicae sp. nov. isolated from fermented cabbage, and proposal of Clostridium indicum Gundawar et al. 2019 and Clostridium methoxybenzovorans Mechichi et al. 1999 as heterotypic synonyms of Lacrimispora amygdalina (Parshina et al. 2003) Haas and Blanchard 2020 and Lacrimispora indolis (McClung and McCoy 1957) Haas and Blanchard 2020, respectively.</title>
        <authorList>
            <person name="Kobayashi H."/>
            <person name="Tanizawa Y."/>
            <person name="Sakamoto M."/>
            <person name="Ohkuma M."/>
            <person name="Tohno M."/>
        </authorList>
    </citation>
    <scope>NUCLEOTIDE SEQUENCE [LARGE SCALE GENOMIC DNA]</scope>
    <source>
        <strain evidence="1 2">DSM 12857</strain>
    </source>
</reference>
<dbReference type="EMBL" id="BRPJ01000002">
    <property type="protein sequence ID" value="GLB28132.1"/>
    <property type="molecule type" value="Genomic_DNA"/>
</dbReference>
<accession>A0ABQ5LZP1</accession>
<proteinExistence type="predicted"/>
<dbReference type="Proteomes" id="UP001419084">
    <property type="component" value="Unassembled WGS sequence"/>
</dbReference>
<protein>
    <submittedName>
        <fullName evidence="1">Uncharacterized protein</fullName>
    </submittedName>
</protein>
<gene>
    <name evidence="1" type="ORF">LAD12857_00550</name>
</gene>
<evidence type="ECO:0000313" key="1">
    <source>
        <dbReference type="EMBL" id="GLB28132.1"/>
    </source>
</evidence>
<evidence type="ECO:0000313" key="2">
    <source>
        <dbReference type="Proteomes" id="UP001419084"/>
    </source>
</evidence>
<comment type="caution">
    <text evidence="1">The sequence shown here is derived from an EMBL/GenBank/DDBJ whole genome shotgun (WGS) entry which is preliminary data.</text>
</comment>
<organism evidence="1 2">
    <name type="scientific">Lacrimispora amygdalina</name>
    <dbReference type="NCBI Taxonomy" id="253257"/>
    <lineage>
        <taxon>Bacteria</taxon>
        <taxon>Bacillati</taxon>
        <taxon>Bacillota</taxon>
        <taxon>Clostridia</taxon>
        <taxon>Lachnospirales</taxon>
        <taxon>Lachnospiraceae</taxon>
        <taxon>Lacrimispora</taxon>
    </lineage>
</organism>